<keyword evidence="10" id="KW-1185">Reference proteome</keyword>
<feature type="domain" description="PhoU" evidence="8">
    <location>
        <begin position="123"/>
        <end position="207"/>
    </location>
</feature>
<protein>
    <recommendedName>
        <fullName evidence="7">Phosphate-specific transport system accessory protein PhoU</fullName>
    </recommendedName>
</protein>
<dbReference type="InterPro" id="IPR026022">
    <property type="entry name" value="PhoU_dom"/>
</dbReference>
<comment type="function">
    <text evidence="7">Plays a role in the regulation of phosphate uptake.</text>
</comment>
<name>A0A4R1R853_HYDET</name>
<keyword evidence="5 7" id="KW-0963">Cytoplasm</keyword>
<dbReference type="EMBL" id="SLUN01000032">
    <property type="protein sequence ID" value="TCL61824.1"/>
    <property type="molecule type" value="Genomic_DNA"/>
</dbReference>
<feature type="domain" description="PhoU" evidence="8">
    <location>
        <begin position="19"/>
        <end position="106"/>
    </location>
</feature>
<evidence type="ECO:0000259" key="8">
    <source>
        <dbReference type="Pfam" id="PF01895"/>
    </source>
</evidence>
<dbReference type="GO" id="GO:0045936">
    <property type="term" value="P:negative regulation of phosphate metabolic process"/>
    <property type="evidence" value="ECO:0007669"/>
    <property type="project" value="InterPro"/>
</dbReference>
<evidence type="ECO:0000256" key="4">
    <source>
        <dbReference type="ARBA" id="ARBA00022448"/>
    </source>
</evidence>
<evidence type="ECO:0000256" key="3">
    <source>
        <dbReference type="ARBA" id="ARBA00011738"/>
    </source>
</evidence>
<dbReference type="OrthoDB" id="9814256at2"/>
<evidence type="ECO:0000256" key="7">
    <source>
        <dbReference type="PIRNR" id="PIRNR003107"/>
    </source>
</evidence>
<dbReference type="PIRSF" id="PIRSF003107">
    <property type="entry name" value="PhoU"/>
    <property type="match status" value="1"/>
</dbReference>
<evidence type="ECO:0000313" key="9">
    <source>
        <dbReference type="EMBL" id="TCL61824.1"/>
    </source>
</evidence>
<comment type="subcellular location">
    <subcellularLocation>
        <location evidence="1 7">Cytoplasm</location>
    </subcellularLocation>
</comment>
<evidence type="ECO:0000256" key="5">
    <source>
        <dbReference type="ARBA" id="ARBA00022490"/>
    </source>
</evidence>
<dbReference type="RefSeq" id="WP_132016187.1">
    <property type="nucleotide sequence ID" value="NZ_SLUN01000032.1"/>
</dbReference>
<keyword evidence="6 7" id="KW-0592">Phosphate transport</keyword>
<gene>
    <name evidence="9" type="ORF">EDC14_103257</name>
</gene>
<dbReference type="GO" id="GO:0005737">
    <property type="term" value="C:cytoplasm"/>
    <property type="evidence" value="ECO:0007669"/>
    <property type="project" value="UniProtKB-SubCell"/>
</dbReference>
<sequence>MWRRLNAYDRALLEMKERIRDLAGMVEQQLQKAMQSFVEQDVALAEAVIQGDDPIDRLEASLEMEALELISIQQPVDQDLRLLAAVMRIGKELERISDYACDIAETTLNLRKKGEWFKPLIDLPRMADLVQGMFTKSCEAFYRNDAATARQLDDDDQAVDELYLMLYQELTELMRADSANVDQGFAILLIVRYLERIGDHLVNVAEMTVFVATGERHPFKTRKEGLEQ</sequence>
<dbReference type="SUPFAM" id="SSF109755">
    <property type="entry name" value="PhoU-like"/>
    <property type="match status" value="1"/>
</dbReference>
<comment type="caution">
    <text evidence="9">The sequence shown here is derived from an EMBL/GenBank/DDBJ whole genome shotgun (WGS) entry which is preliminary data.</text>
</comment>
<dbReference type="AlphaFoldDB" id="A0A4R1R853"/>
<dbReference type="InterPro" id="IPR028366">
    <property type="entry name" value="PhoU"/>
</dbReference>
<dbReference type="FunFam" id="1.20.58.220:FF:000004">
    <property type="entry name" value="Phosphate-specific transport system accessory protein PhoU"/>
    <property type="match status" value="1"/>
</dbReference>
<reference evidence="9 10" key="1">
    <citation type="submission" date="2019-03" db="EMBL/GenBank/DDBJ databases">
        <title>Genomic Encyclopedia of Type Strains, Phase IV (KMG-IV): sequencing the most valuable type-strain genomes for metagenomic binning, comparative biology and taxonomic classification.</title>
        <authorList>
            <person name="Goeker M."/>
        </authorList>
    </citation>
    <scope>NUCLEOTIDE SEQUENCE [LARGE SCALE GENOMIC DNA]</scope>
    <source>
        <strain evidence="9 10">LX-B</strain>
    </source>
</reference>
<dbReference type="NCBIfam" id="TIGR02135">
    <property type="entry name" value="phoU_full"/>
    <property type="match status" value="1"/>
</dbReference>
<evidence type="ECO:0000256" key="6">
    <source>
        <dbReference type="ARBA" id="ARBA00022592"/>
    </source>
</evidence>
<dbReference type="GO" id="GO:0006817">
    <property type="term" value="P:phosphate ion transport"/>
    <property type="evidence" value="ECO:0007669"/>
    <property type="project" value="UniProtKB-KW"/>
</dbReference>
<dbReference type="Pfam" id="PF01895">
    <property type="entry name" value="PhoU"/>
    <property type="match status" value="2"/>
</dbReference>
<dbReference type="Proteomes" id="UP000295008">
    <property type="component" value="Unassembled WGS sequence"/>
</dbReference>
<dbReference type="InterPro" id="IPR038078">
    <property type="entry name" value="PhoU-like_sf"/>
</dbReference>
<keyword evidence="4 7" id="KW-0813">Transport</keyword>
<evidence type="ECO:0000256" key="2">
    <source>
        <dbReference type="ARBA" id="ARBA00008107"/>
    </source>
</evidence>
<accession>A0A4R1R853</accession>
<proteinExistence type="inferred from homology"/>
<evidence type="ECO:0000256" key="1">
    <source>
        <dbReference type="ARBA" id="ARBA00004496"/>
    </source>
</evidence>
<evidence type="ECO:0000313" key="10">
    <source>
        <dbReference type="Proteomes" id="UP000295008"/>
    </source>
</evidence>
<dbReference type="PANTHER" id="PTHR42930">
    <property type="entry name" value="PHOSPHATE-SPECIFIC TRANSPORT SYSTEM ACCESSORY PROTEIN PHOU"/>
    <property type="match status" value="1"/>
</dbReference>
<dbReference type="GO" id="GO:0030643">
    <property type="term" value="P:intracellular phosphate ion homeostasis"/>
    <property type="evidence" value="ECO:0007669"/>
    <property type="project" value="InterPro"/>
</dbReference>
<dbReference type="PANTHER" id="PTHR42930:SF3">
    <property type="entry name" value="PHOSPHATE-SPECIFIC TRANSPORT SYSTEM ACCESSORY PROTEIN PHOU"/>
    <property type="match status" value="1"/>
</dbReference>
<comment type="subunit">
    <text evidence="3 7">Homodimer.</text>
</comment>
<organism evidence="9 10">
    <name type="scientific">Hydrogenispora ethanolica</name>
    <dbReference type="NCBI Taxonomy" id="1082276"/>
    <lineage>
        <taxon>Bacteria</taxon>
        <taxon>Bacillati</taxon>
        <taxon>Bacillota</taxon>
        <taxon>Hydrogenispora</taxon>
    </lineage>
</organism>
<dbReference type="Gene3D" id="1.20.58.220">
    <property type="entry name" value="Phosphate transport system protein phou homolog 2, domain 2"/>
    <property type="match status" value="1"/>
</dbReference>
<comment type="similarity">
    <text evidence="2 7">Belongs to the PhoU family.</text>
</comment>